<gene>
    <name evidence="2" type="ORF">BVRB_035990</name>
</gene>
<evidence type="ECO:0000256" key="1">
    <source>
        <dbReference type="SAM" id="MobiDB-lite"/>
    </source>
</evidence>
<reference evidence="2 3" key="1">
    <citation type="journal article" date="2014" name="Nature">
        <title>The genome of the recently domesticated crop plant sugar beet (Beta vulgaris).</title>
        <authorList>
            <person name="Dohm J.C."/>
            <person name="Minoche A.E."/>
            <person name="Holtgrawe D."/>
            <person name="Capella-Gutierrez S."/>
            <person name="Zakrzewski F."/>
            <person name="Tafer H."/>
            <person name="Rupp O."/>
            <person name="Sorensen T.R."/>
            <person name="Stracke R."/>
            <person name="Reinhardt R."/>
            <person name="Goesmann A."/>
            <person name="Kraft T."/>
            <person name="Schulz B."/>
            <person name="Stadler P.F."/>
            <person name="Schmidt T."/>
            <person name="Gabaldon T."/>
            <person name="Lehrach H."/>
            <person name="Weisshaar B."/>
            <person name="Himmelbauer H."/>
        </authorList>
    </citation>
    <scope>NUCLEOTIDE SEQUENCE [LARGE SCALE GENOMIC DNA]</scope>
    <source>
        <tissue evidence="2">Taproot</tissue>
    </source>
</reference>
<name>A0A0J7YQM9_BETVV</name>
<dbReference type="Gramene" id="KMS65438">
    <property type="protein sequence ID" value="KMS65438"/>
    <property type="gene ID" value="BVRB_035990"/>
</dbReference>
<dbReference type="AlphaFoldDB" id="A0A0J7YQM9"/>
<keyword evidence="3" id="KW-1185">Reference proteome</keyword>
<dbReference type="InterPro" id="IPR036322">
    <property type="entry name" value="WD40_repeat_dom_sf"/>
</dbReference>
<feature type="region of interest" description="Disordered" evidence="1">
    <location>
        <begin position="1"/>
        <end position="23"/>
    </location>
</feature>
<dbReference type="InterPro" id="IPR015943">
    <property type="entry name" value="WD40/YVTN_repeat-like_dom_sf"/>
</dbReference>
<accession>A0A0J7YQM9</accession>
<sequence>MSLVVKRPSEAHGPDTALIKRQKTDNELGTVLQPARTSSLPAPTMLLTGHGAAVNVNRFNGDGSVLASGSFDKQICTVNIIAMACLYLDSELNFV</sequence>
<dbReference type="EMBL" id="KQ108690">
    <property type="protein sequence ID" value="KMS65438.1"/>
    <property type="molecule type" value="Genomic_DNA"/>
</dbReference>
<protein>
    <submittedName>
        <fullName evidence="2">Uncharacterized protein</fullName>
    </submittedName>
</protein>
<evidence type="ECO:0000313" key="3">
    <source>
        <dbReference type="Proteomes" id="UP000035740"/>
    </source>
</evidence>
<dbReference type="SUPFAM" id="SSF50978">
    <property type="entry name" value="WD40 repeat-like"/>
    <property type="match status" value="1"/>
</dbReference>
<evidence type="ECO:0000313" key="2">
    <source>
        <dbReference type="EMBL" id="KMS65438.1"/>
    </source>
</evidence>
<organism evidence="2 3">
    <name type="scientific">Beta vulgaris subsp. vulgaris</name>
    <name type="common">Beet</name>
    <dbReference type="NCBI Taxonomy" id="3555"/>
    <lineage>
        <taxon>Eukaryota</taxon>
        <taxon>Viridiplantae</taxon>
        <taxon>Streptophyta</taxon>
        <taxon>Embryophyta</taxon>
        <taxon>Tracheophyta</taxon>
        <taxon>Spermatophyta</taxon>
        <taxon>Magnoliopsida</taxon>
        <taxon>eudicotyledons</taxon>
        <taxon>Gunneridae</taxon>
        <taxon>Pentapetalae</taxon>
        <taxon>Caryophyllales</taxon>
        <taxon>Chenopodiaceae</taxon>
        <taxon>Betoideae</taxon>
        <taxon>Beta</taxon>
    </lineage>
</organism>
<dbReference type="Gene3D" id="2.130.10.10">
    <property type="entry name" value="YVTN repeat-like/Quinoprotein amine dehydrogenase"/>
    <property type="match status" value="1"/>
</dbReference>
<dbReference type="Proteomes" id="UP000035740">
    <property type="component" value="Unassembled WGS sequence"/>
</dbReference>
<proteinExistence type="predicted"/>
<dbReference type="OrthoDB" id="1068471at2759"/>